<evidence type="ECO:0000259" key="9">
    <source>
        <dbReference type="Pfam" id="PF16686"/>
    </source>
</evidence>
<evidence type="ECO:0000256" key="8">
    <source>
        <dbReference type="SAM" id="MobiDB-lite"/>
    </source>
</evidence>
<evidence type="ECO:0000313" key="10">
    <source>
        <dbReference type="EMBL" id="PWN99730.1"/>
    </source>
</evidence>
<feature type="domain" description="Protection of telomeres protein 1 ssDNA-binding" evidence="9">
    <location>
        <begin position="426"/>
        <end position="565"/>
    </location>
</feature>
<gene>
    <name evidence="10" type="ORF">FA09DRAFT_328520</name>
</gene>
<feature type="compositionally biased region" description="Low complexity" evidence="8">
    <location>
        <begin position="31"/>
        <end position="40"/>
    </location>
</feature>
<feature type="region of interest" description="Disordered" evidence="8">
    <location>
        <begin position="187"/>
        <end position="249"/>
    </location>
</feature>
<feature type="compositionally biased region" description="Low complexity" evidence="8">
    <location>
        <begin position="605"/>
        <end position="627"/>
    </location>
</feature>
<dbReference type="PANTHER" id="PTHR14513:SF0">
    <property type="entry name" value="PROTECTION OF TELOMERES PROTEIN 1"/>
    <property type="match status" value="1"/>
</dbReference>
<dbReference type="PANTHER" id="PTHR14513">
    <property type="entry name" value="PROTECTION OF TELOMERES 1"/>
    <property type="match status" value="1"/>
</dbReference>
<feature type="compositionally biased region" description="Basic and acidic residues" evidence="8">
    <location>
        <begin position="206"/>
        <end position="215"/>
    </location>
</feature>
<accession>A0A316ZDE9</accession>
<evidence type="ECO:0000256" key="7">
    <source>
        <dbReference type="ARBA" id="ARBA00023242"/>
    </source>
</evidence>
<keyword evidence="4" id="KW-0158">Chromosome</keyword>
<proteinExistence type="inferred from homology"/>
<dbReference type="GO" id="GO:0032210">
    <property type="term" value="P:regulation of telomere maintenance via telomerase"/>
    <property type="evidence" value="ECO:0007669"/>
    <property type="project" value="TreeGrafter"/>
</dbReference>
<dbReference type="InterPro" id="IPR028389">
    <property type="entry name" value="POT1"/>
</dbReference>
<keyword evidence="6" id="KW-0238">DNA-binding</keyword>
<dbReference type="Proteomes" id="UP000245946">
    <property type="component" value="Unassembled WGS sequence"/>
</dbReference>
<dbReference type="InterPro" id="IPR032042">
    <property type="entry name" value="POT1PC"/>
</dbReference>
<protein>
    <recommendedName>
        <fullName evidence="9">Protection of telomeres protein 1 ssDNA-binding domain-containing protein</fullName>
    </recommendedName>
</protein>
<feature type="compositionally biased region" description="Pro residues" evidence="8">
    <location>
        <begin position="628"/>
        <end position="643"/>
    </location>
</feature>
<dbReference type="STRING" id="58919.A0A316ZDE9"/>
<keyword evidence="7" id="KW-0539">Nucleus</keyword>
<dbReference type="GO" id="GO:0098505">
    <property type="term" value="F:G-rich strand telomeric DNA binding"/>
    <property type="evidence" value="ECO:0007669"/>
    <property type="project" value="TreeGrafter"/>
</dbReference>
<feature type="compositionally biased region" description="Low complexity" evidence="8">
    <location>
        <begin position="216"/>
        <end position="242"/>
    </location>
</feature>
<evidence type="ECO:0000256" key="2">
    <source>
        <dbReference type="ARBA" id="ARBA00004574"/>
    </source>
</evidence>
<dbReference type="GO" id="GO:0016233">
    <property type="term" value="P:telomere capping"/>
    <property type="evidence" value="ECO:0007669"/>
    <property type="project" value="TreeGrafter"/>
</dbReference>
<comment type="similarity">
    <text evidence="3">Belongs to the telombin family.</text>
</comment>
<dbReference type="AlphaFoldDB" id="A0A316ZDE9"/>
<keyword evidence="11" id="KW-1185">Reference proteome</keyword>
<dbReference type="SUPFAM" id="SSF50249">
    <property type="entry name" value="Nucleic acid-binding proteins"/>
    <property type="match status" value="2"/>
</dbReference>
<reference evidence="10 11" key="1">
    <citation type="journal article" date="2018" name="Mol. Biol. Evol.">
        <title>Broad Genomic Sampling Reveals a Smut Pathogenic Ancestry of the Fungal Clade Ustilaginomycotina.</title>
        <authorList>
            <person name="Kijpornyongpan T."/>
            <person name="Mondo S.J."/>
            <person name="Barry K."/>
            <person name="Sandor L."/>
            <person name="Lee J."/>
            <person name="Lipzen A."/>
            <person name="Pangilinan J."/>
            <person name="LaButti K."/>
            <person name="Hainaut M."/>
            <person name="Henrissat B."/>
            <person name="Grigoriev I.V."/>
            <person name="Spatafora J.W."/>
            <person name="Aime M.C."/>
        </authorList>
    </citation>
    <scope>NUCLEOTIDE SEQUENCE [LARGE SCALE GENOMIC DNA]</scope>
    <source>
        <strain evidence="10 11">MCA 4186</strain>
    </source>
</reference>
<feature type="compositionally biased region" description="Low complexity" evidence="8">
    <location>
        <begin position="670"/>
        <end position="703"/>
    </location>
</feature>
<dbReference type="RefSeq" id="XP_025600009.1">
    <property type="nucleotide sequence ID" value="XM_025741803.1"/>
</dbReference>
<comment type="subcellular location">
    <subcellularLocation>
        <location evidence="2">Chromosome</location>
        <location evidence="2">Telomere</location>
    </subcellularLocation>
    <subcellularLocation>
        <location evidence="1">Nucleus</location>
    </subcellularLocation>
</comment>
<dbReference type="OrthoDB" id="2186770at2759"/>
<dbReference type="GeneID" id="37269347"/>
<evidence type="ECO:0000256" key="5">
    <source>
        <dbReference type="ARBA" id="ARBA00022895"/>
    </source>
</evidence>
<dbReference type="GO" id="GO:0000783">
    <property type="term" value="C:nuclear telomere cap complex"/>
    <property type="evidence" value="ECO:0007669"/>
    <property type="project" value="TreeGrafter"/>
</dbReference>
<feature type="region of interest" description="Disordered" evidence="8">
    <location>
        <begin position="1"/>
        <end position="40"/>
    </location>
</feature>
<evidence type="ECO:0000256" key="1">
    <source>
        <dbReference type="ARBA" id="ARBA00004123"/>
    </source>
</evidence>
<evidence type="ECO:0000256" key="4">
    <source>
        <dbReference type="ARBA" id="ARBA00022454"/>
    </source>
</evidence>
<dbReference type="Pfam" id="PF16686">
    <property type="entry name" value="POT1PC"/>
    <property type="match status" value="1"/>
</dbReference>
<dbReference type="InterPro" id="IPR012340">
    <property type="entry name" value="NA-bd_OB-fold"/>
</dbReference>
<dbReference type="EMBL" id="KZ819287">
    <property type="protein sequence ID" value="PWN99730.1"/>
    <property type="molecule type" value="Genomic_DNA"/>
</dbReference>
<evidence type="ECO:0000313" key="11">
    <source>
        <dbReference type="Proteomes" id="UP000245946"/>
    </source>
</evidence>
<organism evidence="10 11">
    <name type="scientific">Tilletiopsis washingtonensis</name>
    <dbReference type="NCBI Taxonomy" id="58919"/>
    <lineage>
        <taxon>Eukaryota</taxon>
        <taxon>Fungi</taxon>
        <taxon>Dikarya</taxon>
        <taxon>Basidiomycota</taxon>
        <taxon>Ustilaginomycotina</taxon>
        <taxon>Exobasidiomycetes</taxon>
        <taxon>Entylomatales</taxon>
        <taxon>Entylomatales incertae sedis</taxon>
        <taxon>Tilletiopsis</taxon>
    </lineage>
</organism>
<feature type="region of interest" description="Disordered" evidence="8">
    <location>
        <begin position="602"/>
        <end position="707"/>
    </location>
</feature>
<dbReference type="Gene3D" id="2.40.50.140">
    <property type="entry name" value="Nucleic acid-binding proteins"/>
    <property type="match status" value="2"/>
</dbReference>
<evidence type="ECO:0000256" key="3">
    <source>
        <dbReference type="ARBA" id="ARBA00008442"/>
    </source>
</evidence>
<evidence type="ECO:0000256" key="6">
    <source>
        <dbReference type="ARBA" id="ARBA00023125"/>
    </source>
</evidence>
<sequence length="912" mass="97835">MTRLKKSLKRTGTSERAESAALPPPFPTPSAAPAAQPLAPRSAETLTLDDEELHRLGTLTSFDSWLGRVASGHDVGVCILMRSVEQLKEAFNEKYEALCLVDATAARGQRIHFAFHGGLCASVSALLRQRAASGRNAPLLLSAYGAQLAPHVFPGTNEPVVEWREGRVAMRALWDAGEWCDVDEKARAAPGAAAPAKRPRTSTSGKGKERAHDDAAGSSAGSARSSGSGSASKKAKATPAAAQGTPTYIVPRTGKGKAAAIAAAAVPAVPTTRTLGGLQYPPLSMCVRNGQIANVIAVVAWKREARFSAGGTGDPMLSLGLCDPSTPGKHFSVNIFSPSMLELPTPVAGNVLLLRKVYIQRLAGVQYKDRPDWALLTARNDALQRSPRLMHPISGAEEDAMREMAAWGAAHFNVLTSNRSRPQVTLDQLQGSVFCDITAEVVKTFTRNKGDNMPPELYITDYTFHAAFARANDFKLGDISQDELDEQRRQHGEFGGFVCGTSLWDQQVEALDFLSTGDIVTISNFQPRVQPNNILQGRLGGRLTISLIRQDQHKDIKEVQNLLRSKEARRLARAAQETARMEAMLGEHDEEAEAAARELEEAHAQRLAGAQGASESAPPIPSAESPEPSAPEPSPPQPSPPEVKPVIRKPSPSRSASPPSPSPEREVPRPRAAGSVVRAAPVAPAAPVARAAPRQVAQAVPRPASDEEVAVEAPCASRDARTKCEVPESCSLTLAALAARTVQEDTTWRVRVRVVDCLPRDIDEWACAVCAQCDATLPREHNFCVRCGDDDGQSVRFTFNFGLLVEEASGAPGVKRARVPIVVSGEQAAKFLCGMDPQQVRERPDKLHRLRRRLLPILGSTLAEAASAASVKREPGAETQTTPARPMTIGVRVSRSGARVKYRLVGTALEKE</sequence>
<dbReference type="GO" id="GO:0010521">
    <property type="term" value="F:telomerase inhibitor activity"/>
    <property type="evidence" value="ECO:0007669"/>
    <property type="project" value="TreeGrafter"/>
</dbReference>
<keyword evidence="5" id="KW-0779">Telomere</keyword>
<name>A0A316ZDE9_9BASI</name>